<dbReference type="SUPFAM" id="SSF54909">
    <property type="entry name" value="Dimeric alpha+beta barrel"/>
    <property type="match status" value="1"/>
</dbReference>
<dbReference type="EMBL" id="JACHDB010000001">
    <property type="protein sequence ID" value="MBB5432118.1"/>
    <property type="molecule type" value="Genomic_DNA"/>
</dbReference>
<dbReference type="Proteomes" id="UP000572635">
    <property type="component" value="Unassembled WGS sequence"/>
</dbReference>
<dbReference type="AlphaFoldDB" id="A0A7W8QKG6"/>
<keyword evidence="2" id="KW-0560">Oxidoreductase</keyword>
<evidence type="ECO:0000313" key="2">
    <source>
        <dbReference type="EMBL" id="MBB5432118.1"/>
    </source>
</evidence>
<evidence type="ECO:0000259" key="1">
    <source>
        <dbReference type="Pfam" id="PF03992"/>
    </source>
</evidence>
<dbReference type="RefSeq" id="WP_184391727.1">
    <property type="nucleotide sequence ID" value="NZ_BAAAJD010000095.1"/>
</dbReference>
<name>A0A7W8QKG6_9ACTN</name>
<sequence>MIVITRHTVDPADAEDFTARAAEALRVLGARPGFLSSRVGRAADDPGLWTVVTEWEGAGYYRRALSDFEVKMAAVPLLATAVDEPTAYEIVSVPTPGRG</sequence>
<evidence type="ECO:0000313" key="3">
    <source>
        <dbReference type="Proteomes" id="UP000572635"/>
    </source>
</evidence>
<dbReference type="GO" id="GO:0004497">
    <property type="term" value="F:monooxygenase activity"/>
    <property type="evidence" value="ECO:0007669"/>
    <property type="project" value="UniProtKB-KW"/>
</dbReference>
<reference evidence="2 3" key="1">
    <citation type="submission" date="2020-08" db="EMBL/GenBank/DDBJ databases">
        <title>Sequencing the genomes of 1000 actinobacteria strains.</title>
        <authorList>
            <person name="Klenk H.-P."/>
        </authorList>
    </citation>
    <scope>NUCLEOTIDE SEQUENCE [LARGE SCALE GENOMIC DNA]</scope>
    <source>
        <strain evidence="2 3">DSM 44551</strain>
    </source>
</reference>
<protein>
    <submittedName>
        <fullName evidence="2">Quinol monooxygenase YgiN</fullName>
    </submittedName>
</protein>
<organism evidence="2 3">
    <name type="scientific">Nocardiopsis composta</name>
    <dbReference type="NCBI Taxonomy" id="157465"/>
    <lineage>
        <taxon>Bacteria</taxon>
        <taxon>Bacillati</taxon>
        <taxon>Actinomycetota</taxon>
        <taxon>Actinomycetes</taxon>
        <taxon>Streptosporangiales</taxon>
        <taxon>Nocardiopsidaceae</taxon>
        <taxon>Nocardiopsis</taxon>
    </lineage>
</organism>
<keyword evidence="3" id="KW-1185">Reference proteome</keyword>
<dbReference type="Gene3D" id="3.30.70.100">
    <property type="match status" value="1"/>
</dbReference>
<comment type="caution">
    <text evidence="2">The sequence shown here is derived from an EMBL/GenBank/DDBJ whole genome shotgun (WGS) entry which is preliminary data.</text>
</comment>
<accession>A0A7W8QKG6</accession>
<feature type="domain" description="ABM" evidence="1">
    <location>
        <begin position="2"/>
        <end position="56"/>
    </location>
</feature>
<keyword evidence="2" id="KW-0503">Monooxygenase</keyword>
<dbReference type="Pfam" id="PF03992">
    <property type="entry name" value="ABM"/>
    <property type="match status" value="1"/>
</dbReference>
<dbReference type="InterPro" id="IPR011008">
    <property type="entry name" value="Dimeric_a/b-barrel"/>
</dbReference>
<dbReference type="InterPro" id="IPR007138">
    <property type="entry name" value="ABM_dom"/>
</dbReference>
<gene>
    <name evidence="2" type="ORF">HDA36_002202</name>
</gene>
<proteinExistence type="predicted"/>